<dbReference type="PANTHER" id="PTHR13454:SF11">
    <property type="entry name" value="PROTEIN MCM10 HOMOLOG"/>
    <property type="match status" value="1"/>
</dbReference>
<dbReference type="Proteomes" id="UP001222932">
    <property type="component" value="Unassembled WGS sequence"/>
</dbReference>
<reference evidence="2" key="2">
    <citation type="submission" date="2023-06" db="EMBL/GenBank/DDBJ databases">
        <authorList>
            <person name="Kobayashi Y."/>
            <person name="Kayamori A."/>
            <person name="Aoki K."/>
            <person name="Shiwa Y."/>
            <person name="Fujita N."/>
            <person name="Sugita T."/>
            <person name="Iwasaki W."/>
            <person name="Tanaka N."/>
            <person name="Takashima M."/>
        </authorList>
    </citation>
    <scope>NUCLEOTIDE SEQUENCE</scope>
    <source>
        <strain evidence="2">HIS016</strain>
    </source>
</reference>
<dbReference type="InterPro" id="IPR040184">
    <property type="entry name" value="Mcm10"/>
</dbReference>
<sequence>MDSLDTADLDAQIAQLEALKQARLAKAEADARQRSSEAAKVLVHDTPTKAKPVPFALPPPPSQPKFASSASAAGPSQPSTAVLPTLPSSRSSFAAALAQRRADDGQGLTESAAPSADLPLGPGAFGPDPEGGDEWRSFEPNSGIRLSKRAMSHIEVQEHLRGRYFFPPARIYALARLNRDGATYSVPVDGEWVTIAVVAERSGVRISGAKGAEDSDDGDYLDGDSLGPSKQDRKGEGKRREKAPGTRRKYISLKLVSLPASRHSGGPSDDAHLQLLLFEADAGCRKGAKASFRRSAYEKWSNLAVGSVVAIVSPRILRPLKTRAGRGEFASATTALEGMYRAENKAGVRRTPQGEGEGATYVLGAGKVVHTGQRGAPEPARPNKRHREDRTAVDASLARLLERKDDNSPGAMYLRAAEAAREGTSVTAKATPTARRHVFSPAAINAIGFDPNRSLENSGQRAALIASLKQPVDRRKLVRKPREPSPEMIDLD</sequence>
<evidence type="ECO:0000313" key="3">
    <source>
        <dbReference type="Proteomes" id="UP001222932"/>
    </source>
</evidence>
<feature type="compositionally biased region" description="Basic and acidic residues" evidence="1">
    <location>
        <begin position="27"/>
        <end position="48"/>
    </location>
</feature>
<evidence type="ECO:0000256" key="1">
    <source>
        <dbReference type="SAM" id="MobiDB-lite"/>
    </source>
</evidence>
<dbReference type="GO" id="GO:0006270">
    <property type="term" value="P:DNA replication initiation"/>
    <property type="evidence" value="ECO:0007669"/>
    <property type="project" value="InterPro"/>
</dbReference>
<dbReference type="GO" id="GO:0003697">
    <property type="term" value="F:single-stranded DNA binding"/>
    <property type="evidence" value="ECO:0007669"/>
    <property type="project" value="InterPro"/>
</dbReference>
<dbReference type="InterPro" id="IPR012340">
    <property type="entry name" value="NA-bd_OB-fold"/>
</dbReference>
<dbReference type="EMBL" id="BTCM01000001">
    <property type="protein sequence ID" value="GMK53510.1"/>
    <property type="molecule type" value="Genomic_DNA"/>
</dbReference>
<feature type="compositionally biased region" description="Low complexity" evidence="1">
    <location>
        <begin position="64"/>
        <end position="81"/>
    </location>
</feature>
<comment type="caution">
    <text evidence="2">The sequence shown here is derived from an EMBL/GenBank/DDBJ whole genome shotgun (WGS) entry which is preliminary data.</text>
</comment>
<feature type="region of interest" description="Disordered" evidence="1">
    <location>
        <begin position="27"/>
        <end position="140"/>
    </location>
</feature>
<proteinExistence type="predicted"/>
<dbReference type="PANTHER" id="PTHR13454">
    <property type="entry name" value="PROTEIN MCM10 HOMOLOG"/>
    <property type="match status" value="1"/>
</dbReference>
<protein>
    <submittedName>
        <fullName evidence="2">Uncharacterized protein</fullName>
    </submittedName>
</protein>
<feature type="region of interest" description="Disordered" evidence="1">
    <location>
        <begin position="371"/>
        <end position="391"/>
    </location>
</feature>
<reference evidence="2" key="1">
    <citation type="journal article" date="2023" name="BMC Genomics">
        <title>Chromosome-level genome assemblies of Cutaneotrichosporon spp. (Trichosporonales, Basidiomycota) reveal imbalanced evolution between nucleotide sequences and chromosome synteny.</title>
        <authorList>
            <person name="Kobayashi Y."/>
            <person name="Kayamori A."/>
            <person name="Aoki K."/>
            <person name="Shiwa Y."/>
            <person name="Matsutani M."/>
            <person name="Fujita N."/>
            <person name="Sugita T."/>
            <person name="Iwasaki W."/>
            <person name="Tanaka N."/>
            <person name="Takashima M."/>
        </authorList>
    </citation>
    <scope>NUCLEOTIDE SEQUENCE</scope>
    <source>
        <strain evidence="2">HIS016</strain>
    </source>
</reference>
<feature type="compositionally biased region" description="Basic and acidic residues" evidence="1">
    <location>
        <begin position="472"/>
        <end position="485"/>
    </location>
</feature>
<keyword evidence="3" id="KW-1185">Reference proteome</keyword>
<name>A0AAD3Y793_9TREE</name>
<dbReference type="Gene3D" id="2.40.50.140">
    <property type="entry name" value="Nucleic acid-binding proteins"/>
    <property type="match status" value="1"/>
</dbReference>
<dbReference type="GO" id="GO:0043596">
    <property type="term" value="C:nuclear replication fork"/>
    <property type="evidence" value="ECO:0007669"/>
    <property type="project" value="TreeGrafter"/>
</dbReference>
<feature type="region of interest" description="Disordered" evidence="1">
    <location>
        <begin position="208"/>
        <end position="245"/>
    </location>
</feature>
<accession>A0AAD3Y793</accession>
<dbReference type="AlphaFoldDB" id="A0AAD3Y793"/>
<feature type="region of interest" description="Disordered" evidence="1">
    <location>
        <begin position="472"/>
        <end position="492"/>
    </location>
</feature>
<evidence type="ECO:0000313" key="2">
    <source>
        <dbReference type="EMBL" id="GMK53510.1"/>
    </source>
</evidence>
<gene>
    <name evidence="2" type="ORF">CspeluHIS016_0100960</name>
</gene>
<organism evidence="2 3">
    <name type="scientific">Cutaneotrichosporon spelunceum</name>
    <dbReference type="NCBI Taxonomy" id="1672016"/>
    <lineage>
        <taxon>Eukaryota</taxon>
        <taxon>Fungi</taxon>
        <taxon>Dikarya</taxon>
        <taxon>Basidiomycota</taxon>
        <taxon>Agaricomycotina</taxon>
        <taxon>Tremellomycetes</taxon>
        <taxon>Trichosporonales</taxon>
        <taxon>Trichosporonaceae</taxon>
        <taxon>Cutaneotrichosporon</taxon>
    </lineage>
</organism>
<dbReference type="GO" id="GO:0003688">
    <property type="term" value="F:DNA replication origin binding"/>
    <property type="evidence" value="ECO:0007669"/>
    <property type="project" value="TreeGrafter"/>
</dbReference>
<feature type="compositionally biased region" description="Basic and acidic residues" evidence="1">
    <location>
        <begin position="230"/>
        <end position="244"/>
    </location>
</feature>